<feature type="domain" description="Carboxylesterase type B" evidence="2">
    <location>
        <begin position="12"/>
        <end position="80"/>
    </location>
</feature>
<dbReference type="InterPro" id="IPR002018">
    <property type="entry name" value="CarbesteraseB"/>
</dbReference>
<dbReference type="PANTHER" id="PTHR11559">
    <property type="entry name" value="CARBOXYLESTERASE"/>
    <property type="match status" value="1"/>
</dbReference>
<evidence type="ECO:0000259" key="2">
    <source>
        <dbReference type="Pfam" id="PF00135"/>
    </source>
</evidence>
<gene>
    <name evidence="3" type="primary">X975_21497</name>
    <name evidence="3" type="ORF">TNIN_499531</name>
</gene>
<organism evidence="3 4">
    <name type="scientific">Trichonephila inaurata madagascariensis</name>
    <dbReference type="NCBI Taxonomy" id="2747483"/>
    <lineage>
        <taxon>Eukaryota</taxon>
        <taxon>Metazoa</taxon>
        <taxon>Ecdysozoa</taxon>
        <taxon>Arthropoda</taxon>
        <taxon>Chelicerata</taxon>
        <taxon>Arachnida</taxon>
        <taxon>Araneae</taxon>
        <taxon>Araneomorphae</taxon>
        <taxon>Entelegynae</taxon>
        <taxon>Araneoidea</taxon>
        <taxon>Nephilidae</taxon>
        <taxon>Trichonephila</taxon>
        <taxon>Trichonephila inaurata</taxon>
    </lineage>
</organism>
<dbReference type="InterPro" id="IPR019819">
    <property type="entry name" value="Carboxylesterase_B_CS"/>
</dbReference>
<dbReference type="EMBL" id="BMAV01024012">
    <property type="protein sequence ID" value="GFS29466.1"/>
    <property type="molecule type" value="Genomic_DNA"/>
</dbReference>
<dbReference type="PROSITE" id="PS00941">
    <property type="entry name" value="CARBOXYLESTERASE_B_2"/>
    <property type="match status" value="1"/>
</dbReference>
<dbReference type="InterPro" id="IPR050309">
    <property type="entry name" value="Type-B_Carboxylest/Lipase"/>
</dbReference>
<dbReference type="OrthoDB" id="19653at2759"/>
<proteinExistence type="predicted"/>
<dbReference type="SUPFAM" id="SSF53474">
    <property type="entry name" value="alpha/beta-Hydrolases"/>
    <property type="match status" value="1"/>
</dbReference>
<comment type="caution">
    <text evidence="3">The sequence shown here is derived from an EMBL/GenBank/DDBJ whole genome shotgun (WGS) entry which is preliminary data.</text>
</comment>
<keyword evidence="1" id="KW-0325">Glycoprotein</keyword>
<evidence type="ECO:0000313" key="4">
    <source>
        <dbReference type="Proteomes" id="UP000886998"/>
    </source>
</evidence>
<dbReference type="Gene3D" id="3.40.50.1820">
    <property type="entry name" value="alpha/beta hydrolase"/>
    <property type="match status" value="1"/>
</dbReference>
<dbReference type="Pfam" id="PF00135">
    <property type="entry name" value="COesterase"/>
    <property type="match status" value="1"/>
</dbReference>
<evidence type="ECO:0000313" key="3">
    <source>
        <dbReference type="EMBL" id="GFS29466.1"/>
    </source>
</evidence>
<reference evidence="3" key="1">
    <citation type="submission" date="2020-08" db="EMBL/GenBank/DDBJ databases">
        <title>Multicomponent nature underlies the extraordinary mechanical properties of spider dragline silk.</title>
        <authorList>
            <person name="Kono N."/>
            <person name="Nakamura H."/>
            <person name="Mori M."/>
            <person name="Yoshida Y."/>
            <person name="Ohtoshi R."/>
            <person name="Malay A.D."/>
            <person name="Moran D.A.P."/>
            <person name="Tomita M."/>
            <person name="Numata K."/>
            <person name="Arakawa K."/>
        </authorList>
    </citation>
    <scope>NUCLEOTIDE SEQUENCE</scope>
</reference>
<keyword evidence="4" id="KW-1185">Reference proteome</keyword>
<name>A0A8X6I3U4_9ARAC</name>
<sequence length="128" mass="14945">MLEDSTPSSTAGVPYAKAPVGHLRWKKPISWWSDGEWCGRKERRRAHKYAKPCFHVDPETRKFVGMEDCLYLNVWSPRLDTSRTIAESTENVDCRVVSNEQKVIEINLSGKPYFKEDTWSFQWMLGYV</sequence>
<dbReference type="Proteomes" id="UP000886998">
    <property type="component" value="Unassembled WGS sequence"/>
</dbReference>
<accession>A0A8X6I3U4</accession>
<dbReference type="AlphaFoldDB" id="A0A8X6I3U4"/>
<dbReference type="InterPro" id="IPR029058">
    <property type="entry name" value="AB_hydrolase_fold"/>
</dbReference>
<protein>
    <submittedName>
        <fullName evidence="3">Neurotactin</fullName>
    </submittedName>
</protein>
<evidence type="ECO:0000256" key="1">
    <source>
        <dbReference type="ARBA" id="ARBA00023180"/>
    </source>
</evidence>